<dbReference type="OrthoDB" id="446290at2759"/>
<dbReference type="AlphaFoldDB" id="A0A212CI18"/>
<proteinExistence type="inferred from homology"/>
<feature type="DNA-binding region" description="HMG box" evidence="7">
    <location>
        <begin position="49"/>
        <end position="118"/>
    </location>
</feature>
<gene>
    <name evidence="9" type="ORF">Celaphus_00002653</name>
</gene>
<accession>A0A212CI18</accession>
<evidence type="ECO:0000256" key="1">
    <source>
        <dbReference type="ARBA" id="ARBA00004138"/>
    </source>
</evidence>
<keyword evidence="10" id="KW-1185">Reference proteome</keyword>
<dbReference type="PANTHER" id="PTHR33865:SF3">
    <property type="entry name" value="PROTEIN FAM183B"/>
    <property type="match status" value="1"/>
</dbReference>
<evidence type="ECO:0000256" key="4">
    <source>
        <dbReference type="ARBA" id="ARBA00023212"/>
    </source>
</evidence>
<evidence type="ECO:0000256" key="6">
    <source>
        <dbReference type="ARBA" id="ARBA00034777"/>
    </source>
</evidence>
<evidence type="ECO:0000313" key="9">
    <source>
        <dbReference type="EMBL" id="OWK05575.1"/>
    </source>
</evidence>
<comment type="similarity">
    <text evidence="6">Belongs to the CFAP144 family.</text>
</comment>
<evidence type="ECO:0000256" key="7">
    <source>
        <dbReference type="PROSITE-ProRule" id="PRU00267"/>
    </source>
</evidence>
<keyword evidence="4" id="KW-0206">Cytoskeleton</keyword>
<keyword evidence="7" id="KW-0238">DNA-binding</keyword>
<dbReference type="GO" id="GO:0005634">
    <property type="term" value="C:nucleus"/>
    <property type="evidence" value="ECO:0007669"/>
    <property type="project" value="UniProtKB-UniRule"/>
</dbReference>
<protein>
    <submittedName>
        <fullName evidence="9">FAM183A</fullName>
    </submittedName>
</protein>
<dbReference type="Proteomes" id="UP000242450">
    <property type="component" value="Chromosome 20"/>
</dbReference>
<reference evidence="9 10" key="1">
    <citation type="journal article" date="2018" name="Mol. Genet. Genomics">
        <title>The red deer Cervus elaphus genome CerEla1.0: sequencing, annotating, genes, and chromosomes.</title>
        <authorList>
            <person name="Bana N.A."/>
            <person name="Nyiri A."/>
            <person name="Nagy J."/>
            <person name="Frank K."/>
            <person name="Nagy T."/>
            <person name="Steger V."/>
            <person name="Schiller M."/>
            <person name="Lakatos P."/>
            <person name="Sugar L."/>
            <person name="Horn P."/>
            <person name="Barta E."/>
            <person name="Orosz L."/>
        </authorList>
    </citation>
    <scope>NUCLEOTIDE SEQUENCE [LARGE SCALE GENOMIC DNA]</scope>
    <source>
        <strain evidence="9">Hungarian</strain>
    </source>
</reference>
<dbReference type="InterPro" id="IPR036910">
    <property type="entry name" value="HMG_box_dom_sf"/>
</dbReference>
<dbReference type="GO" id="GO:0005856">
    <property type="term" value="C:cytoskeleton"/>
    <property type="evidence" value="ECO:0007669"/>
    <property type="project" value="UniProtKB-SubCell"/>
</dbReference>
<keyword evidence="7" id="KW-0539">Nucleus</keyword>
<dbReference type="PRINTS" id="PR00886">
    <property type="entry name" value="HIGHMOBLTY12"/>
</dbReference>
<dbReference type="EMBL" id="MKHE01000020">
    <property type="protein sequence ID" value="OWK05575.1"/>
    <property type="molecule type" value="Genomic_DNA"/>
</dbReference>
<keyword evidence="3" id="KW-0963">Cytoplasm</keyword>
<dbReference type="GO" id="GO:0097546">
    <property type="term" value="C:ciliary base"/>
    <property type="evidence" value="ECO:0007669"/>
    <property type="project" value="TreeGrafter"/>
</dbReference>
<sequence>MAGHQKEKAITDEVHQNQILRELYLKELRTQKLYTQYHVNPLRKVHTIARKPMSWHDNLEEPADDQVYKPYKPIISIGDVARKLGEMWNNLSDREKQPYINKAAELKEKYEKDVNPQRDDRRLNHFRVYNDITLYKAKMWSLGEDDRHK</sequence>
<evidence type="ECO:0000259" key="8">
    <source>
        <dbReference type="PROSITE" id="PS50118"/>
    </source>
</evidence>
<comment type="caution">
    <text evidence="9">The sequence shown here is derived from an EMBL/GenBank/DDBJ whole genome shotgun (WGS) entry which is preliminary data.</text>
</comment>
<keyword evidence="5" id="KW-0966">Cell projection</keyword>
<dbReference type="GO" id="GO:0003677">
    <property type="term" value="F:DNA binding"/>
    <property type="evidence" value="ECO:0007669"/>
    <property type="project" value="UniProtKB-UniRule"/>
</dbReference>
<dbReference type="Pfam" id="PF14886">
    <property type="entry name" value="FAM183"/>
    <property type="match status" value="1"/>
</dbReference>
<dbReference type="InterPro" id="IPR009071">
    <property type="entry name" value="HMG_box_dom"/>
</dbReference>
<evidence type="ECO:0000256" key="2">
    <source>
        <dbReference type="ARBA" id="ARBA00004245"/>
    </source>
</evidence>
<dbReference type="InterPro" id="IPR029214">
    <property type="entry name" value="CFAP144"/>
</dbReference>
<evidence type="ECO:0000313" key="10">
    <source>
        <dbReference type="Proteomes" id="UP000242450"/>
    </source>
</evidence>
<name>A0A212CI18_CEREH</name>
<dbReference type="SUPFAM" id="SSF47095">
    <property type="entry name" value="HMG-box"/>
    <property type="match status" value="1"/>
</dbReference>
<evidence type="ECO:0000256" key="3">
    <source>
        <dbReference type="ARBA" id="ARBA00022490"/>
    </source>
</evidence>
<evidence type="ECO:0000256" key="5">
    <source>
        <dbReference type="ARBA" id="ARBA00023273"/>
    </source>
</evidence>
<comment type="subcellular location">
    <subcellularLocation>
        <location evidence="1">Cell projection</location>
        <location evidence="1">Cilium</location>
    </subcellularLocation>
    <subcellularLocation>
        <location evidence="2">Cytoplasm</location>
        <location evidence="2">Cytoskeleton</location>
    </subcellularLocation>
</comment>
<dbReference type="PANTHER" id="PTHR33865">
    <property type="entry name" value="PROTEIN FAM183B"/>
    <property type="match status" value="1"/>
</dbReference>
<feature type="domain" description="HMG box" evidence="8">
    <location>
        <begin position="49"/>
        <end position="118"/>
    </location>
</feature>
<dbReference type="Gene3D" id="1.10.30.10">
    <property type="entry name" value="High mobility group box domain"/>
    <property type="match status" value="1"/>
</dbReference>
<organism evidence="9 10">
    <name type="scientific">Cervus elaphus hippelaphus</name>
    <name type="common">European red deer</name>
    <dbReference type="NCBI Taxonomy" id="46360"/>
    <lineage>
        <taxon>Eukaryota</taxon>
        <taxon>Metazoa</taxon>
        <taxon>Chordata</taxon>
        <taxon>Craniata</taxon>
        <taxon>Vertebrata</taxon>
        <taxon>Euteleostomi</taxon>
        <taxon>Mammalia</taxon>
        <taxon>Eutheria</taxon>
        <taxon>Laurasiatheria</taxon>
        <taxon>Artiodactyla</taxon>
        <taxon>Ruminantia</taxon>
        <taxon>Pecora</taxon>
        <taxon>Cervidae</taxon>
        <taxon>Cervinae</taxon>
        <taxon>Cervus</taxon>
    </lineage>
</organism>
<dbReference type="PROSITE" id="PS50118">
    <property type="entry name" value="HMG_BOX_2"/>
    <property type="match status" value="1"/>
</dbReference>